<protein>
    <submittedName>
        <fullName evidence="9">Cyclin-dependent kinase inhibitor domain-containing protein</fullName>
    </submittedName>
</protein>
<dbReference type="GO" id="GO:0051726">
    <property type="term" value="P:regulation of cell cycle"/>
    <property type="evidence" value="ECO:0007669"/>
    <property type="project" value="InterPro"/>
</dbReference>
<accession>A0A914D143</accession>
<keyword evidence="3" id="KW-0649">Protein kinase inhibitor</keyword>
<evidence type="ECO:0000256" key="5">
    <source>
        <dbReference type="ARBA" id="ARBA00023306"/>
    </source>
</evidence>
<dbReference type="PANTHER" id="PTHR10265">
    <property type="entry name" value="CYCLIN-DEPENDENT KINASE INHIBITOR 1"/>
    <property type="match status" value="1"/>
</dbReference>
<evidence type="ECO:0000313" key="8">
    <source>
        <dbReference type="Proteomes" id="UP000887540"/>
    </source>
</evidence>
<feature type="region of interest" description="Disordered" evidence="6">
    <location>
        <begin position="1"/>
        <end position="20"/>
    </location>
</feature>
<evidence type="ECO:0000256" key="1">
    <source>
        <dbReference type="ARBA" id="ARBA00004123"/>
    </source>
</evidence>
<keyword evidence="8" id="KW-1185">Reference proteome</keyword>
<dbReference type="Gene3D" id="4.10.365.10">
    <property type="entry name" value="p27"/>
    <property type="match status" value="1"/>
</dbReference>
<organism evidence="8 9">
    <name type="scientific">Acrobeloides nanus</name>
    <dbReference type="NCBI Taxonomy" id="290746"/>
    <lineage>
        <taxon>Eukaryota</taxon>
        <taxon>Metazoa</taxon>
        <taxon>Ecdysozoa</taxon>
        <taxon>Nematoda</taxon>
        <taxon>Chromadorea</taxon>
        <taxon>Rhabditida</taxon>
        <taxon>Tylenchina</taxon>
        <taxon>Cephalobomorpha</taxon>
        <taxon>Cephaloboidea</taxon>
        <taxon>Cephalobidae</taxon>
        <taxon>Acrobeloides</taxon>
    </lineage>
</organism>
<dbReference type="AlphaFoldDB" id="A0A914D143"/>
<dbReference type="GO" id="GO:0004861">
    <property type="term" value="F:cyclin-dependent protein serine/threonine kinase inhibitor activity"/>
    <property type="evidence" value="ECO:0007669"/>
    <property type="project" value="InterPro"/>
</dbReference>
<feature type="compositionally biased region" description="Polar residues" evidence="6">
    <location>
        <begin position="187"/>
        <end position="203"/>
    </location>
</feature>
<feature type="compositionally biased region" description="Basic and acidic residues" evidence="6">
    <location>
        <begin position="209"/>
        <end position="219"/>
    </location>
</feature>
<keyword evidence="4" id="KW-0539">Nucleus</keyword>
<comment type="subcellular location">
    <subcellularLocation>
        <location evidence="1">Nucleus</location>
    </subcellularLocation>
</comment>
<sequence length="237" mass="26641">MPPKPSVRRNLFGTSDKEKTSAWLSAQEKGYMDEKMSKWGFDFHAGHPLNEPSPSSELEYEAIDLKEVPKFYHPKNIYNEIRSKPVLRKRKILSEEDGLQKSSATGSLSQEHITLERPTDISFVSPIKMRRRPKPLQGEIPPEDLIQKKLSGDYVQVYKKKATAGIGVVETKGFGAGDTTRTKRVASGSQTSIDHIPSTSSGIDSDLGEMSHHSEEKLELTPVQPMMTRIRRSALHR</sequence>
<evidence type="ECO:0000256" key="6">
    <source>
        <dbReference type="SAM" id="MobiDB-lite"/>
    </source>
</evidence>
<evidence type="ECO:0000313" key="9">
    <source>
        <dbReference type="WBParaSite" id="ACRNAN_scaffold17248.g16825.t1"/>
    </source>
</evidence>
<evidence type="ECO:0000256" key="3">
    <source>
        <dbReference type="ARBA" id="ARBA00023013"/>
    </source>
</evidence>
<keyword evidence="5" id="KW-0131">Cell cycle</keyword>
<dbReference type="GO" id="GO:0005634">
    <property type="term" value="C:nucleus"/>
    <property type="evidence" value="ECO:0007669"/>
    <property type="project" value="UniProtKB-SubCell"/>
</dbReference>
<dbReference type="Pfam" id="PF02234">
    <property type="entry name" value="CDI"/>
    <property type="match status" value="1"/>
</dbReference>
<dbReference type="InterPro" id="IPR003175">
    <property type="entry name" value="CDI_dom"/>
</dbReference>
<evidence type="ECO:0000256" key="2">
    <source>
        <dbReference type="ARBA" id="ARBA00006726"/>
    </source>
</evidence>
<name>A0A914D143_9BILA</name>
<evidence type="ECO:0000259" key="7">
    <source>
        <dbReference type="Pfam" id="PF02234"/>
    </source>
</evidence>
<dbReference type="Proteomes" id="UP000887540">
    <property type="component" value="Unplaced"/>
</dbReference>
<dbReference type="InterPro" id="IPR044898">
    <property type="entry name" value="CDI_dom_sf"/>
</dbReference>
<feature type="region of interest" description="Disordered" evidence="6">
    <location>
        <begin position="178"/>
        <end position="237"/>
    </location>
</feature>
<comment type="similarity">
    <text evidence="2">Belongs to the CDI family.</text>
</comment>
<proteinExistence type="inferred from homology"/>
<dbReference type="WBParaSite" id="ACRNAN_scaffold17248.g16825.t1">
    <property type="protein sequence ID" value="ACRNAN_scaffold17248.g16825.t1"/>
    <property type="gene ID" value="ACRNAN_scaffold17248.g16825"/>
</dbReference>
<evidence type="ECO:0000256" key="4">
    <source>
        <dbReference type="ARBA" id="ARBA00023242"/>
    </source>
</evidence>
<feature type="domain" description="Cyclin-dependent kinase inhibitor" evidence="7">
    <location>
        <begin position="10"/>
        <end position="61"/>
    </location>
</feature>
<reference evidence="9" key="1">
    <citation type="submission" date="2022-11" db="UniProtKB">
        <authorList>
            <consortium name="WormBaseParasite"/>
        </authorList>
    </citation>
    <scope>IDENTIFICATION</scope>
</reference>
<dbReference type="PANTHER" id="PTHR10265:SF45">
    <property type="entry name" value="DACAPO"/>
    <property type="match status" value="1"/>
</dbReference>